<evidence type="ECO:0000256" key="4">
    <source>
        <dbReference type="ARBA" id="ARBA00022723"/>
    </source>
</evidence>
<dbReference type="PANTHER" id="PTHR34047">
    <property type="entry name" value="NUCLEAR INTRON MATURASE 1, MITOCHONDRIAL-RELATED"/>
    <property type="match status" value="1"/>
</dbReference>
<evidence type="ECO:0000256" key="3">
    <source>
        <dbReference type="ARBA" id="ARBA00022695"/>
    </source>
</evidence>
<dbReference type="InterPro" id="IPR054731">
    <property type="entry name" value="HisKin-conflict"/>
</dbReference>
<dbReference type="InterPro" id="IPR000477">
    <property type="entry name" value="RT_dom"/>
</dbReference>
<dbReference type="InterPro" id="IPR043502">
    <property type="entry name" value="DNA/RNA_pol_sf"/>
</dbReference>
<keyword evidence="5" id="KW-0460">Magnesium</keyword>
<organism evidence="11 12">
    <name type="scientific">Flavobacterium granuli</name>
    <dbReference type="NCBI Taxonomy" id="280093"/>
    <lineage>
        <taxon>Bacteria</taxon>
        <taxon>Pseudomonadati</taxon>
        <taxon>Bacteroidota</taxon>
        <taxon>Flavobacteriia</taxon>
        <taxon>Flavobacteriales</taxon>
        <taxon>Flavobacteriaceae</taxon>
        <taxon>Flavobacterium</taxon>
    </lineage>
</organism>
<evidence type="ECO:0000256" key="2">
    <source>
        <dbReference type="ARBA" id="ARBA00022679"/>
    </source>
</evidence>
<dbReference type="CDD" id="cd03487">
    <property type="entry name" value="RT_Bac_retron_II"/>
    <property type="match status" value="1"/>
</dbReference>
<sequence length="675" mass="79214">MKDKSDFLALLNYVKPLIYGEKTYFFTVNNLNYHINNYKIDKYESFKIKKKSGKDRIIHAPNSVLKSFQKCLNIVFQAVYKSHPSATGFVIGKSIVDNAKVHIGSNYVFNIDLKDFFPSIDQARFWGRLQHPPFNLNNENGNLQLANIIAHLCCHKLEVKRFVDNEWKTVEKNVLPQGAPTSPVISNIICHRLDFYLSAVAKKFGAKFTRYADDITFSSVHNIYNENHPFILEIHRIITNENFVINSKKTRLQEITYKQVVTGLVVNENVNVSKKYIKELRMWLFFWETYGLIKASVKFKSYRQKQGIEGAFKMVSVIKGKLDFLKMVKGANNLTYLKLLKRYEELVSANSNLQINLNKQKRIENFTIENFNLQQKAMHHQPQKLVALLSNFTAGSNLKYATHSWEEHELYDEFIDKLILDWKKIEKELFQLKKTFAAKIDMFLDSDKVEDIGWGSMHKNERIYFGWKSKSLVKWCHDNPEKSPFYFPIPENRKVSFDGIQTNYFYNITEIFKRQIEIREENNHLHNLFMELRKNHLGYDFKLIPVNTKGITFFTDVNTLRNAIVKIFEGIKKRPQFPKVKIVVEHLERSIEIRIIHVDSICNRPIHDNKILFANTGDFADLNKYFNNLCDWSIESNFSDGKSYRINYIDSKTGVDKISVVNKCEGFTFLLRFYL</sequence>
<evidence type="ECO:0000256" key="5">
    <source>
        <dbReference type="ARBA" id="ARBA00022842"/>
    </source>
</evidence>
<dbReference type="InterPro" id="IPR000123">
    <property type="entry name" value="Reverse_transcriptase_msDNA"/>
</dbReference>
<dbReference type="EMBL" id="JAVDTX010000005">
    <property type="protein sequence ID" value="MDR6845669.1"/>
    <property type="molecule type" value="Genomic_DNA"/>
</dbReference>
<dbReference type="SUPFAM" id="SSF56672">
    <property type="entry name" value="DNA/RNA polymerases"/>
    <property type="match status" value="1"/>
</dbReference>
<evidence type="ECO:0000256" key="1">
    <source>
        <dbReference type="ARBA" id="ARBA00012493"/>
    </source>
</evidence>
<accession>A0ABU1S3Q2</accession>
<dbReference type="EC" id="2.7.7.49" evidence="1"/>
<evidence type="ECO:0000256" key="9">
    <source>
        <dbReference type="ARBA" id="ARBA00048173"/>
    </source>
</evidence>
<evidence type="ECO:0000256" key="6">
    <source>
        <dbReference type="ARBA" id="ARBA00022918"/>
    </source>
</evidence>
<comment type="caution">
    <text evidence="11">The sequence shown here is derived from an EMBL/GenBank/DDBJ whole genome shotgun (WGS) entry which is preliminary data.</text>
</comment>
<dbReference type="RefSeq" id="WP_310007174.1">
    <property type="nucleotide sequence ID" value="NZ_JAVDTX010000005.1"/>
</dbReference>
<dbReference type="InterPro" id="IPR051083">
    <property type="entry name" value="GrpII_Intron_Splice-Mob/Def"/>
</dbReference>
<evidence type="ECO:0000256" key="8">
    <source>
        <dbReference type="ARBA" id="ARBA00034120"/>
    </source>
</evidence>
<evidence type="ECO:0000313" key="12">
    <source>
        <dbReference type="Proteomes" id="UP001261871"/>
    </source>
</evidence>
<keyword evidence="6" id="KW-0695">RNA-directed DNA polymerase</keyword>
<keyword evidence="11" id="KW-0269">Exonuclease</keyword>
<keyword evidence="2" id="KW-0808">Transferase</keyword>
<comment type="similarity">
    <text evidence="8">Belongs to the bacterial reverse transcriptase family.</text>
</comment>
<comment type="catalytic activity">
    <reaction evidence="9">
        <text>DNA(n) + a 2'-deoxyribonucleoside 5'-triphosphate = DNA(n+1) + diphosphate</text>
        <dbReference type="Rhea" id="RHEA:22508"/>
        <dbReference type="Rhea" id="RHEA-COMP:17339"/>
        <dbReference type="Rhea" id="RHEA-COMP:17340"/>
        <dbReference type="ChEBI" id="CHEBI:33019"/>
        <dbReference type="ChEBI" id="CHEBI:61560"/>
        <dbReference type="ChEBI" id="CHEBI:173112"/>
        <dbReference type="EC" id="2.7.7.49"/>
    </reaction>
</comment>
<dbReference type="PANTHER" id="PTHR34047:SF7">
    <property type="entry name" value="RNA-DIRECTED DNA POLYMERASE"/>
    <property type="match status" value="1"/>
</dbReference>
<feature type="domain" description="Reverse transcriptase" evidence="10">
    <location>
        <begin position="29"/>
        <end position="266"/>
    </location>
</feature>
<dbReference type="GO" id="GO:0004527">
    <property type="term" value="F:exonuclease activity"/>
    <property type="evidence" value="ECO:0007669"/>
    <property type="project" value="UniProtKB-KW"/>
</dbReference>
<evidence type="ECO:0000313" key="11">
    <source>
        <dbReference type="EMBL" id="MDR6845669.1"/>
    </source>
</evidence>
<keyword evidence="4" id="KW-0479">Metal-binding</keyword>
<dbReference type="Pfam" id="PF00078">
    <property type="entry name" value="RVT_1"/>
    <property type="match status" value="1"/>
</dbReference>
<dbReference type="Proteomes" id="UP001261871">
    <property type="component" value="Unassembled WGS sequence"/>
</dbReference>
<evidence type="ECO:0000256" key="7">
    <source>
        <dbReference type="ARBA" id="ARBA00023118"/>
    </source>
</evidence>
<keyword evidence="3" id="KW-0548">Nucleotidyltransferase</keyword>
<keyword evidence="11" id="KW-0378">Hydrolase</keyword>
<keyword evidence="11" id="KW-0540">Nuclease</keyword>
<keyword evidence="12" id="KW-1185">Reference proteome</keyword>
<protein>
    <recommendedName>
        <fullName evidence="1">RNA-directed DNA polymerase</fullName>
        <ecNumber evidence="1">2.7.7.49</ecNumber>
    </recommendedName>
</protein>
<name>A0ABU1S3Q2_9FLAO</name>
<reference evidence="11 12" key="1">
    <citation type="submission" date="2023-07" db="EMBL/GenBank/DDBJ databases">
        <title>Sorghum-associated microbial communities from plants grown in Nebraska, USA.</title>
        <authorList>
            <person name="Schachtman D."/>
        </authorList>
    </citation>
    <scope>NUCLEOTIDE SEQUENCE [LARGE SCALE GENOMIC DNA]</scope>
    <source>
        <strain evidence="11 12">BE124</strain>
    </source>
</reference>
<evidence type="ECO:0000259" key="10">
    <source>
        <dbReference type="PROSITE" id="PS50878"/>
    </source>
</evidence>
<dbReference type="PROSITE" id="PS50878">
    <property type="entry name" value="RT_POL"/>
    <property type="match status" value="1"/>
</dbReference>
<keyword evidence="7" id="KW-0051">Antiviral defense</keyword>
<dbReference type="PRINTS" id="PR00866">
    <property type="entry name" value="RNADNAPOLMS"/>
</dbReference>
<gene>
    <name evidence="11" type="ORF">J2W95_002379</name>
</gene>
<dbReference type="Pfam" id="PF22561">
    <property type="entry name" value="HisKin-conflict"/>
    <property type="match status" value="1"/>
</dbReference>
<proteinExistence type="inferred from homology"/>